<evidence type="ECO:0000313" key="2">
    <source>
        <dbReference type="Proteomes" id="UP000030746"/>
    </source>
</evidence>
<protein>
    <recommendedName>
        <fullName evidence="3">EGF-like domain-containing protein</fullName>
    </recommendedName>
</protein>
<dbReference type="AlphaFoldDB" id="V4BIX7"/>
<reference evidence="1 2" key="1">
    <citation type="journal article" date="2013" name="Nature">
        <title>Insights into bilaterian evolution from three spiralian genomes.</title>
        <authorList>
            <person name="Simakov O."/>
            <person name="Marletaz F."/>
            <person name="Cho S.J."/>
            <person name="Edsinger-Gonzales E."/>
            <person name="Havlak P."/>
            <person name="Hellsten U."/>
            <person name="Kuo D.H."/>
            <person name="Larsson T."/>
            <person name="Lv J."/>
            <person name="Arendt D."/>
            <person name="Savage R."/>
            <person name="Osoegawa K."/>
            <person name="de Jong P."/>
            <person name="Grimwood J."/>
            <person name="Chapman J.A."/>
            <person name="Shapiro H."/>
            <person name="Aerts A."/>
            <person name="Otillar R.P."/>
            <person name="Terry A.Y."/>
            <person name="Boore J.L."/>
            <person name="Grigoriev I.V."/>
            <person name="Lindberg D.R."/>
            <person name="Seaver E.C."/>
            <person name="Weisblat D.A."/>
            <person name="Putnam N.H."/>
            <person name="Rokhsar D.S."/>
        </authorList>
    </citation>
    <scope>NUCLEOTIDE SEQUENCE [LARGE SCALE GENOMIC DNA]</scope>
</reference>
<sequence>MSAICRGRSDSRACNENFPNSHIVLPDKTTVKNSVGKCIRPNVYECKQEGFYSAGSFCNICSPIKNCDLEYRTTKSDQRCRRCEGLVADISWYRAYIISTDKRFCKKSCSWRPDSRCYPGTCRDELFSNCYCSVGFSGTHCNRITAIPDILYNQVTLTAYNGETVDAPDGRNGVKTQTVSCTTIRKDNPNQGLLDCTKTIKRTFPVPFQHLEQLSFKITTTIGGFVKIKNLERNVYNTYYYTPNSMSRAFEIKFDNVPPYHCQPVDNCKLTMLTDIDITKKVENTVYWDGWIGEDSGIAKYELEIFSMKSVGNELIIDKRIFDTETTLKSQQFNLTIPGVYSVILAAVDKAGNIRLARRCLIFDDNSEVSTVHNTNLKTRSASPSTNYLWQQNHGPVTIDWENRYINTKHHNGKYLAGIQDYHGLDPEYDDHYGIRTTKHIDNVQDDQGGSTIQPTDTDFTTTGNLNQSITISPTLQDGDTVKFYIRAYDIVDFYLEESTTVYFDMSPPVIKDLWLTKGDKVDLAVHGFQDFDKLVIEWIAYDLHSGLETVEWKLYDNFTGDVILQGSQHIPEQGEAQTRKECKEKYQNSSRGSCHCYCTPAFGCYLQHFQVKPGVSLDKGTGLIDGKHQGVHDYDYYIEITIDTSPPHVGVVHDGRYDEPEVDYQPDRILQAHWEGFSDKESGVRYYHYGFSTGCLTAEDFHFEIQNTPDIHESSVTHATWVAPTDGQYYITVVAYNAAIQPSQPVCSDGVVIDSTQP</sequence>
<name>V4BIX7_LOTGI</name>
<dbReference type="OMA" id="KTHRIEV"/>
<dbReference type="PANTHER" id="PTHR16897:SF2">
    <property type="entry name" value="OS03G0226600 PROTEIN"/>
    <property type="match status" value="1"/>
</dbReference>
<proteinExistence type="predicted"/>
<dbReference type="CTD" id="20249549"/>
<dbReference type="HOGENOM" id="CLU_367340_0_0_1"/>
<evidence type="ECO:0000313" key="1">
    <source>
        <dbReference type="EMBL" id="ESO88619.1"/>
    </source>
</evidence>
<dbReference type="KEGG" id="lgi:LOTGIDRAFT_234475"/>
<keyword evidence="2" id="KW-1185">Reference proteome</keyword>
<organism evidence="1 2">
    <name type="scientific">Lottia gigantea</name>
    <name type="common">Giant owl limpet</name>
    <dbReference type="NCBI Taxonomy" id="225164"/>
    <lineage>
        <taxon>Eukaryota</taxon>
        <taxon>Metazoa</taxon>
        <taxon>Spiralia</taxon>
        <taxon>Lophotrochozoa</taxon>
        <taxon>Mollusca</taxon>
        <taxon>Gastropoda</taxon>
        <taxon>Patellogastropoda</taxon>
        <taxon>Lottioidea</taxon>
        <taxon>Lottiidae</taxon>
        <taxon>Lottia</taxon>
    </lineage>
</organism>
<dbReference type="RefSeq" id="XP_009060667.1">
    <property type="nucleotide sequence ID" value="XM_009062419.1"/>
</dbReference>
<dbReference type="GeneID" id="20249549"/>
<accession>V4BIX7</accession>
<dbReference type="Proteomes" id="UP000030746">
    <property type="component" value="Unassembled WGS sequence"/>
</dbReference>
<dbReference type="EMBL" id="KB202656">
    <property type="protein sequence ID" value="ESO88619.1"/>
    <property type="molecule type" value="Genomic_DNA"/>
</dbReference>
<dbReference type="STRING" id="225164.V4BIX7"/>
<dbReference type="PANTHER" id="PTHR16897">
    <property type="entry name" value="OS10G0105400 PROTEIN"/>
    <property type="match status" value="1"/>
</dbReference>
<dbReference type="OrthoDB" id="6141295at2759"/>
<evidence type="ECO:0008006" key="3">
    <source>
        <dbReference type="Google" id="ProtNLM"/>
    </source>
</evidence>
<gene>
    <name evidence="1" type="ORF">LOTGIDRAFT_234475</name>
</gene>